<name>A0A840P019_9ACTN</name>
<feature type="region of interest" description="Disordered" evidence="1">
    <location>
        <begin position="1"/>
        <end position="33"/>
    </location>
</feature>
<gene>
    <name evidence="2" type="ORF">HNP84_004276</name>
</gene>
<dbReference type="Proteomes" id="UP000578449">
    <property type="component" value="Unassembled WGS sequence"/>
</dbReference>
<accession>A0A840P019</accession>
<dbReference type="EMBL" id="JACHGN010000008">
    <property type="protein sequence ID" value="MBB5134544.1"/>
    <property type="molecule type" value="Genomic_DNA"/>
</dbReference>
<sequence>MSGQVIDEPIATVAGPDTAGRHPASLLTSLERS</sequence>
<evidence type="ECO:0000313" key="2">
    <source>
        <dbReference type="EMBL" id="MBB5134544.1"/>
    </source>
</evidence>
<evidence type="ECO:0000256" key="1">
    <source>
        <dbReference type="SAM" id="MobiDB-lite"/>
    </source>
</evidence>
<dbReference type="AlphaFoldDB" id="A0A840P019"/>
<protein>
    <submittedName>
        <fullName evidence="2">Uncharacterized protein</fullName>
    </submittedName>
</protein>
<reference evidence="2 3" key="1">
    <citation type="submission" date="2020-08" db="EMBL/GenBank/DDBJ databases">
        <title>Genomic Encyclopedia of Type Strains, Phase IV (KMG-IV): sequencing the most valuable type-strain genomes for metagenomic binning, comparative biology and taxonomic classification.</title>
        <authorList>
            <person name="Goeker M."/>
        </authorList>
    </citation>
    <scope>NUCLEOTIDE SEQUENCE [LARGE SCALE GENOMIC DNA]</scope>
    <source>
        <strain evidence="2 3">DSM 45615</strain>
    </source>
</reference>
<keyword evidence="3" id="KW-1185">Reference proteome</keyword>
<evidence type="ECO:0000313" key="3">
    <source>
        <dbReference type="Proteomes" id="UP000578449"/>
    </source>
</evidence>
<proteinExistence type="predicted"/>
<organism evidence="2 3">
    <name type="scientific">Thermocatellispora tengchongensis</name>
    <dbReference type="NCBI Taxonomy" id="1073253"/>
    <lineage>
        <taxon>Bacteria</taxon>
        <taxon>Bacillati</taxon>
        <taxon>Actinomycetota</taxon>
        <taxon>Actinomycetes</taxon>
        <taxon>Streptosporangiales</taxon>
        <taxon>Streptosporangiaceae</taxon>
        <taxon>Thermocatellispora</taxon>
    </lineage>
</organism>
<comment type="caution">
    <text evidence="2">The sequence shown here is derived from an EMBL/GenBank/DDBJ whole genome shotgun (WGS) entry which is preliminary data.</text>
</comment>